<dbReference type="Proteomes" id="UP000623129">
    <property type="component" value="Unassembled WGS sequence"/>
</dbReference>
<keyword evidence="3" id="KW-1185">Reference proteome</keyword>
<dbReference type="OrthoDB" id="769821at2759"/>
<evidence type="ECO:0000313" key="2">
    <source>
        <dbReference type="EMBL" id="KAF3328909.1"/>
    </source>
</evidence>
<evidence type="ECO:0000256" key="1">
    <source>
        <dbReference type="SAM" id="MobiDB-lite"/>
    </source>
</evidence>
<proteinExistence type="predicted"/>
<sequence>MVISAQETAASHPPDSSLTMGPNSTPPPSPEFTFPISKPRNNPHAVKSDAPVAIESRPWNLRSKKGSAALHPKERARFSVALSCDEIAEDIYAVTGSLPRRRPKKRPRIVQKQVEMVYPGSWLREITLELYKVDD</sequence>
<feature type="compositionally biased region" description="Polar residues" evidence="1">
    <location>
        <begin position="1"/>
        <end position="21"/>
    </location>
</feature>
<gene>
    <name evidence="2" type="ORF">FCM35_KLT05987</name>
</gene>
<accession>A0A833R3I1</accession>
<dbReference type="Pfam" id="PF07797">
    <property type="entry name" value="DUF1639"/>
    <property type="match status" value="1"/>
</dbReference>
<feature type="region of interest" description="Disordered" evidence="1">
    <location>
        <begin position="1"/>
        <end position="51"/>
    </location>
</feature>
<comment type="caution">
    <text evidence="2">The sequence shown here is derived from an EMBL/GenBank/DDBJ whole genome shotgun (WGS) entry which is preliminary data.</text>
</comment>
<dbReference type="InterPro" id="IPR012438">
    <property type="entry name" value="DUF1639"/>
</dbReference>
<dbReference type="AlphaFoldDB" id="A0A833R3I1"/>
<organism evidence="2 3">
    <name type="scientific">Carex littledalei</name>
    <dbReference type="NCBI Taxonomy" id="544730"/>
    <lineage>
        <taxon>Eukaryota</taxon>
        <taxon>Viridiplantae</taxon>
        <taxon>Streptophyta</taxon>
        <taxon>Embryophyta</taxon>
        <taxon>Tracheophyta</taxon>
        <taxon>Spermatophyta</taxon>
        <taxon>Magnoliopsida</taxon>
        <taxon>Liliopsida</taxon>
        <taxon>Poales</taxon>
        <taxon>Cyperaceae</taxon>
        <taxon>Cyperoideae</taxon>
        <taxon>Cariceae</taxon>
        <taxon>Carex</taxon>
        <taxon>Carex subgen. Euthyceras</taxon>
    </lineage>
</organism>
<reference evidence="2" key="1">
    <citation type="submission" date="2020-01" db="EMBL/GenBank/DDBJ databases">
        <title>Genome sequence of Kobresia littledalei, the first chromosome-level genome in the family Cyperaceae.</title>
        <authorList>
            <person name="Qu G."/>
        </authorList>
    </citation>
    <scope>NUCLEOTIDE SEQUENCE</scope>
    <source>
        <strain evidence="2">C.B.Clarke</strain>
        <tissue evidence="2">Leaf</tissue>
    </source>
</reference>
<protein>
    <submittedName>
        <fullName evidence="2">Uncharacterized protein</fullName>
    </submittedName>
</protein>
<name>A0A833R3I1_9POAL</name>
<dbReference type="EMBL" id="SWLB01000015">
    <property type="protein sequence ID" value="KAF3328909.1"/>
    <property type="molecule type" value="Genomic_DNA"/>
</dbReference>
<evidence type="ECO:0000313" key="3">
    <source>
        <dbReference type="Proteomes" id="UP000623129"/>
    </source>
</evidence>
<dbReference type="PANTHER" id="PTHR33130:SF43">
    <property type="entry name" value="OS01G0688600 PROTEIN"/>
    <property type="match status" value="1"/>
</dbReference>
<dbReference type="PANTHER" id="PTHR33130">
    <property type="entry name" value="PUTATIVE (DUF1639)-RELATED"/>
    <property type="match status" value="1"/>
</dbReference>